<protein>
    <submittedName>
        <fullName evidence="2">MBL fold metallo-hydrolase</fullName>
    </submittedName>
</protein>
<dbReference type="SUPFAM" id="SSF56281">
    <property type="entry name" value="Metallo-hydrolase/oxidoreductase"/>
    <property type="match status" value="1"/>
</dbReference>
<dbReference type="Proteomes" id="UP000640052">
    <property type="component" value="Unassembled WGS sequence"/>
</dbReference>
<dbReference type="EMBL" id="BOOA01000022">
    <property type="protein sequence ID" value="GIH24865.1"/>
    <property type="molecule type" value="Genomic_DNA"/>
</dbReference>
<comment type="caution">
    <text evidence="2">The sequence shown here is derived from an EMBL/GenBank/DDBJ whole genome shotgun (WGS) entry which is preliminary data.</text>
</comment>
<proteinExistence type="predicted"/>
<dbReference type="Pfam" id="PF13483">
    <property type="entry name" value="Lactamase_B_3"/>
    <property type="match status" value="1"/>
</dbReference>
<organism evidence="2 3">
    <name type="scientific">Acrocarpospora phusangensis</name>
    <dbReference type="NCBI Taxonomy" id="1070424"/>
    <lineage>
        <taxon>Bacteria</taxon>
        <taxon>Bacillati</taxon>
        <taxon>Actinomycetota</taxon>
        <taxon>Actinomycetes</taxon>
        <taxon>Streptosporangiales</taxon>
        <taxon>Streptosporangiaceae</taxon>
        <taxon>Acrocarpospora</taxon>
    </lineage>
</organism>
<reference evidence="2" key="1">
    <citation type="submission" date="2021-01" db="EMBL/GenBank/DDBJ databases">
        <title>Whole genome shotgun sequence of Acrocarpospora phusangensis NBRC 108782.</title>
        <authorList>
            <person name="Komaki H."/>
            <person name="Tamura T."/>
        </authorList>
    </citation>
    <scope>NUCLEOTIDE SEQUENCE</scope>
    <source>
        <strain evidence="2">NBRC 108782</strain>
    </source>
</reference>
<name>A0A919QE27_9ACTN</name>
<gene>
    <name evidence="2" type="ORF">Aph01nite_31750</name>
</gene>
<dbReference type="CDD" id="cd06262">
    <property type="entry name" value="metallo-hydrolase-like_MBL-fold"/>
    <property type="match status" value="1"/>
</dbReference>
<dbReference type="InterPro" id="IPR050114">
    <property type="entry name" value="UPF0173_UPF0282_UlaG_hydrolase"/>
</dbReference>
<dbReference type="PANTHER" id="PTHR43546">
    <property type="entry name" value="UPF0173 METAL-DEPENDENT HYDROLASE MJ1163-RELATED"/>
    <property type="match status" value="1"/>
</dbReference>
<sequence length="209" mass="23000">MKLTKFGHACWHVEKDGRRLVIDPGSFSGTGLIDGADAILITHEHFDHLDPEVLRAAPAGMEVWTCQAVADKLAGIPATVHAVRHGDTFMTAGFTVRTVGEWHAPVHPDVAIIQNVGFFVDEQLFYPGDALTPPGGEVPTLLLPTSAPWLRLYDMVEYLRSVHPARAYSTHDGMLNEIGHRLIDGWLESEGDKLKADVRRIHVGDDVEV</sequence>
<evidence type="ECO:0000259" key="1">
    <source>
        <dbReference type="SMART" id="SM00849"/>
    </source>
</evidence>
<dbReference type="RefSeq" id="WP_204041595.1">
    <property type="nucleotide sequence ID" value="NZ_BOOA01000022.1"/>
</dbReference>
<dbReference type="Gene3D" id="3.60.15.10">
    <property type="entry name" value="Ribonuclease Z/Hydroxyacylglutathione hydrolase-like"/>
    <property type="match status" value="1"/>
</dbReference>
<dbReference type="AlphaFoldDB" id="A0A919QE27"/>
<dbReference type="PANTHER" id="PTHR43546:SF3">
    <property type="entry name" value="UPF0173 METAL-DEPENDENT HYDROLASE MJ1163"/>
    <property type="match status" value="1"/>
</dbReference>
<evidence type="ECO:0000313" key="2">
    <source>
        <dbReference type="EMBL" id="GIH24865.1"/>
    </source>
</evidence>
<dbReference type="InterPro" id="IPR036866">
    <property type="entry name" value="RibonucZ/Hydroxyglut_hydro"/>
</dbReference>
<dbReference type="InterPro" id="IPR001279">
    <property type="entry name" value="Metallo-B-lactamas"/>
</dbReference>
<dbReference type="SMART" id="SM00849">
    <property type="entry name" value="Lactamase_B"/>
    <property type="match status" value="1"/>
</dbReference>
<evidence type="ECO:0000313" key="3">
    <source>
        <dbReference type="Proteomes" id="UP000640052"/>
    </source>
</evidence>
<feature type="domain" description="Metallo-beta-lactamase" evidence="1">
    <location>
        <begin position="7"/>
        <end position="171"/>
    </location>
</feature>
<keyword evidence="3" id="KW-1185">Reference proteome</keyword>
<accession>A0A919QE27</accession>